<dbReference type="PRINTS" id="PR00385">
    <property type="entry name" value="P450"/>
</dbReference>
<evidence type="ECO:0000256" key="14">
    <source>
        <dbReference type="RuleBase" id="RU000461"/>
    </source>
</evidence>
<dbReference type="GeneID" id="134283913"/>
<keyword evidence="17" id="KW-1185">Reference proteome</keyword>
<proteinExistence type="inferred from homology"/>
<evidence type="ECO:0008006" key="18">
    <source>
        <dbReference type="Google" id="ProtNLM"/>
    </source>
</evidence>
<dbReference type="SUPFAM" id="SSF48264">
    <property type="entry name" value="Cytochrome P450"/>
    <property type="match status" value="1"/>
</dbReference>
<comment type="subcellular location">
    <subcellularLocation>
        <location evidence="4">Endoplasmic reticulum membrane</location>
        <topology evidence="4">Peripheral membrane protein</topology>
    </subcellularLocation>
    <subcellularLocation>
        <location evidence="3">Microsome membrane</location>
        <topology evidence="3">Peripheral membrane protein</topology>
    </subcellularLocation>
</comment>
<evidence type="ECO:0000256" key="2">
    <source>
        <dbReference type="ARBA" id="ARBA00003690"/>
    </source>
</evidence>
<evidence type="ECO:0000256" key="1">
    <source>
        <dbReference type="ARBA" id="ARBA00001971"/>
    </source>
</evidence>
<dbReference type="Gene3D" id="1.10.630.10">
    <property type="entry name" value="Cytochrome P450"/>
    <property type="match status" value="1"/>
</dbReference>
<evidence type="ECO:0000256" key="5">
    <source>
        <dbReference type="ARBA" id="ARBA00010617"/>
    </source>
</evidence>
<dbReference type="CDD" id="cd11056">
    <property type="entry name" value="CYP6-like"/>
    <property type="match status" value="1"/>
</dbReference>
<dbReference type="PANTHER" id="PTHR24292">
    <property type="entry name" value="CYTOCHROME P450"/>
    <property type="match status" value="1"/>
</dbReference>
<organism evidence="16 17">
    <name type="scientific">Aedes albopictus</name>
    <name type="common">Asian tiger mosquito</name>
    <name type="synonym">Stegomyia albopicta</name>
    <dbReference type="NCBI Taxonomy" id="7160"/>
    <lineage>
        <taxon>Eukaryota</taxon>
        <taxon>Metazoa</taxon>
        <taxon>Ecdysozoa</taxon>
        <taxon>Arthropoda</taxon>
        <taxon>Hexapoda</taxon>
        <taxon>Insecta</taxon>
        <taxon>Pterygota</taxon>
        <taxon>Neoptera</taxon>
        <taxon>Endopterygota</taxon>
        <taxon>Diptera</taxon>
        <taxon>Nematocera</taxon>
        <taxon>Culicoidea</taxon>
        <taxon>Culicidae</taxon>
        <taxon>Culicinae</taxon>
        <taxon>Aedini</taxon>
        <taxon>Aedes</taxon>
        <taxon>Stegomyia</taxon>
    </lineage>
</organism>
<dbReference type="Proteomes" id="UP000069940">
    <property type="component" value="Unassembled WGS sequence"/>
</dbReference>
<dbReference type="PRINTS" id="PR00463">
    <property type="entry name" value="EP450I"/>
</dbReference>
<evidence type="ECO:0000256" key="8">
    <source>
        <dbReference type="ARBA" id="ARBA00022824"/>
    </source>
</evidence>
<protein>
    <recommendedName>
        <fullName evidence="18">Cytochrome</fullName>
    </recommendedName>
</protein>
<dbReference type="InterPro" id="IPR036396">
    <property type="entry name" value="Cyt_P450_sf"/>
</dbReference>
<dbReference type="EnsemblMetazoa" id="AALFPA23_019920.R29343">
    <property type="protein sequence ID" value="AALFPA23_019920.P29343"/>
    <property type="gene ID" value="AALFPA23_019920"/>
</dbReference>
<keyword evidence="8" id="KW-0256">Endoplasmic reticulum</keyword>
<sequence>MLVDPFLLAAVAAVLFLFYHVINRKYQFFAERGIPYAKPTFLLGNGASVLLKKEDLLKNVQRTYNSFPNAKIMGMFDFIKPIMMIRDPDAIKQIGVKDFDHFVDHTPLFTPADCEDVGTNSLFGNSLFALRGQKWRDMRATLSPAFTGSKMRHMFELVLDCARSTAEFFREEANAGRTTEYEMKNVFSRFSTDVIGSVAFGIKVDSLREQDNDFFVKGKALLNFQNLKTLVTVIMLRSAPKLMHRLNVDITSPKMNAYFKDMILDNMKQREIHGIVRNDMINILMQVQKGALQHQKDEQDQKDAGFATVEESSVGKALNNRVWSENELVAQCFLFFLAGFDTVSTCLTFVSYELMANPDVQQKLYEEIMAVEKSLDGKPLSYEVLQKMQYLDMVISETLRLWPPAPFVDRYCVKDYLFDDGQGTKIPIEKGQIIWFPITALHHDAKYFPDPDRFDPERFSEQNRPKINPATYLPFGVGPRNCIGSRFALIEVKAIVYHLVKNFSLEQGAKSRVPLKLEKSMIAMIVEGGMWLKFTPRDGGK</sequence>
<dbReference type="InterPro" id="IPR050476">
    <property type="entry name" value="Insect_CytP450_Detox"/>
</dbReference>
<evidence type="ECO:0000256" key="11">
    <source>
        <dbReference type="ARBA" id="ARBA00023004"/>
    </source>
</evidence>
<dbReference type="InterPro" id="IPR001128">
    <property type="entry name" value="Cyt_P450"/>
</dbReference>
<comment type="similarity">
    <text evidence="5 14">Belongs to the cytochrome P450 family.</text>
</comment>
<reference evidence="16" key="2">
    <citation type="submission" date="2025-05" db="UniProtKB">
        <authorList>
            <consortium name="EnsemblMetazoa"/>
        </authorList>
    </citation>
    <scope>IDENTIFICATION</scope>
    <source>
        <strain evidence="16">Foshan</strain>
    </source>
</reference>
<evidence type="ECO:0000313" key="16">
    <source>
        <dbReference type="EnsemblMetazoa" id="AALFPA23_019920.P29343"/>
    </source>
</evidence>
<keyword evidence="12 14" id="KW-0503">Monooxygenase</keyword>
<dbReference type="RefSeq" id="XP_062712173.1">
    <property type="nucleotide sequence ID" value="XM_062856189.1"/>
</dbReference>
<evidence type="ECO:0000256" key="3">
    <source>
        <dbReference type="ARBA" id="ARBA00004174"/>
    </source>
</evidence>
<evidence type="ECO:0000256" key="6">
    <source>
        <dbReference type="ARBA" id="ARBA00022617"/>
    </source>
</evidence>
<keyword evidence="15" id="KW-0812">Transmembrane</keyword>
<comment type="function">
    <text evidence="2">May be involved in the metabolism of insect hormones and in the breakdown of synthetic insecticides.</text>
</comment>
<keyword evidence="10 14" id="KW-0560">Oxidoreductase</keyword>
<comment type="cofactor">
    <cofactor evidence="1">
        <name>heme</name>
        <dbReference type="ChEBI" id="CHEBI:30413"/>
    </cofactor>
</comment>
<keyword evidence="15" id="KW-1133">Transmembrane helix</keyword>
<accession>A0ABM1ZMK2</accession>
<keyword evidence="9" id="KW-0492">Microsome</keyword>
<evidence type="ECO:0000256" key="10">
    <source>
        <dbReference type="ARBA" id="ARBA00023002"/>
    </source>
</evidence>
<dbReference type="PROSITE" id="PS00086">
    <property type="entry name" value="CYTOCHROME_P450"/>
    <property type="match status" value="1"/>
</dbReference>
<keyword evidence="7 14" id="KW-0479">Metal-binding</keyword>
<keyword evidence="6 14" id="KW-0349">Heme</keyword>
<dbReference type="Pfam" id="PF00067">
    <property type="entry name" value="p450"/>
    <property type="match status" value="1"/>
</dbReference>
<feature type="transmembrane region" description="Helical" evidence="15">
    <location>
        <begin position="6"/>
        <end position="22"/>
    </location>
</feature>
<keyword evidence="11 14" id="KW-0408">Iron</keyword>
<reference evidence="17" key="1">
    <citation type="journal article" date="2015" name="Proc. Natl. Acad. Sci. U.S.A.">
        <title>Genome sequence of the Asian Tiger mosquito, Aedes albopictus, reveals insights into its biology, genetics, and evolution.</title>
        <authorList>
            <person name="Chen X.G."/>
            <person name="Jiang X."/>
            <person name="Gu J."/>
            <person name="Xu M."/>
            <person name="Wu Y."/>
            <person name="Deng Y."/>
            <person name="Zhang C."/>
            <person name="Bonizzoni M."/>
            <person name="Dermauw W."/>
            <person name="Vontas J."/>
            <person name="Armbruster P."/>
            <person name="Huang X."/>
            <person name="Yang Y."/>
            <person name="Zhang H."/>
            <person name="He W."/>
            <person name="Peng H."/>
            <person name="Liu Y."/>
            <person name="Wu K."/>
            <person name="Chen J."/>
            <person name="Lirakis M."/>
            <person name="Topalis P."/>
            <person name="Van Leeuwen T."/>
            <person name="Hall A.B."/>
            <person name="Jiang X."/>
            <person name="Thorpe C."/>
            <person name="Mueller R.L."/>
            <person name="Sun C."/>
            <person name="Waterhouse R.M."/>
            <person name="Yan G."/>
            <person name="Tu Z.J."/>
            <person name="Fang X."/>
            <person name="James A.A."/>
        </authorList>
    </citation>
    <scope>NUCLEOTIDE SEQUENCE [LARGE SCALE GENOMIC DNA]</scope>
    <source>
        <strain evidence="17">Foshan</strain>
    </source>
</reference>
<evidence type="ECO:0000313" key="17">
    <source>
        <dbReference type="Proteomes" id="UP000069940"/>
    </source>
</evidence>
<evidence type="ECO:0000256" key="4">
    <source>
        <dbReference type="ARBA" id="ARBA00004406"/>
    </source>
</evidence>
<evidence type="ECO:0000256" key="12">
    <source>
        <dbReference type="ARBA" id="ARBA00023033"/>
    </source>
</evidence>
<dbReference type="PANTHER" id="PTHR24292:SF54">
    <property type="entry name" value="CYP9F3-RELATED"/>
    <property type="match status" value="1"/>
</dbReference>
<dbReference type="InterPro" id="IPR002401">
    <property type="entry name" value="Cyt_P450_E_grp-I"/>
</dbReference>
<evidence type="ECO:0000256" key="15">
    <source>
        <dbReference type="SAM" id="Phobius"/>
    </source>
</evidence>
<dbReference type="InterPro" id="IPR017972">
    <property type="entry name" value="Cyt_P450_CS"/>
</dbReference>
<evidence type="ECO:0000256" key="13">
    <source>
        <dbReference type="ARBA" id="ARBA00023136"/>
    </source>
</evidence>
<evidence type="ECO:0000256" key="9">
    <source>
        <dbReference type="ARBA" id="ARBA00022848"/>
    </source>
</evidence>
<evidence type="ECO:0000256" key="7">
    <source>
        <dbReference type="ARBA" id="ARBA00022723"/>
    </source>
</evidence>
<name>A0ABM1ZMK2_AEDAL</name>
<keyword evidence="13 15" id="KW-0472">Membrane</keyword>